<feature type="transmembrane region" description="Helical" evidence="2">
    <location>
        <begin position="178"/>
        <end position="195"/>
    </location>
</feature>
<protein>
    <submittedName>
        <fullName evidence="3">Uncharacterized protein</fullName>
    </submittedName>
</protein>
<dbReference type="InterPro" id="IPR019734">
    <property type="entry name" value="TPR_rpt"/>
</dbReference>
<feature type="transmembrane region" description="Helical" evidence="2">
    <location>
        <begin position="140"/>
        <end position="158"/>
    </location>
</feature>
<feature type="transmembrane region" description="Helical" evidence="2">
    <location>
        <begin position="420"/>
        <end position="440"/>
    </location>
</feature>
<sequence>MINQNEKWLKFLDWFSYGLVLLNILTVPLLVDKNLLNAFVVPKQYLFIGIILFNLLFLSVKTILSKKVHYRQSVLDVPLLGLLLVGLVSSLFSVNLYDSFLGRTEHFVFNFIFLLFLVIFYFIIVGSLNTPQRWRWTLDAMLAVGGVVSLLFILKMVFNLDLPLLGQGWNMVDGINSSFGLWIMPVFIIAAGSLIKQSVDVGRALFYFFVMILSLSVLLVLGFAFFWWVMLIGLILLLLLGVSFLKDARLPWLSVLFVLLIVTCVFIIFGSPKSLQSAVPSEVSLDTKPSWSITKDVLFSGAKNFLFGSGLGTFSSDFSRFRSTDFNYHPTAWSMRFTQPLNSFFAALSEGGVLFTLGLIFIILFVLGHVFSTWFKARGSSFGISLSLNLTKSNIRLDVFLAVVAWIVMCVGLLTNFYSVALWVFWWLLLGIIISGLSLLGHNVVKDRHFTLEDTPQYNLVFSFSAIVVMAMVVMVGILGARFYVADRVFAAALQESNYEQIESSLQKSLSLRGNSDIYHTALANAYLVQASELAKGASPNITEVTDLLSKAVNEARVATEISPNAVAIWENLATMYENTSALVPEATDWAIRSLDRASELEPTNPILMWRLGNNYMLQNKHVKGIEYYQKSINLKKDYVGAYISLASAYELNKEVDKAVEIYKSILQSGITNNSEVLFNFGRLLYNRGQKGDKGDAEKLWLEAVRLQPSYSNALYSLGLLYENQGDKTKALEYYYKVKDLNPGNKDIVNKIKALLAGTK</sequence>
<keyword evidence="2" id="KW-0472">Membrane</keyword>
<evidence type="ECO:0000313" key="3">
    <source>
        <dbReference type="EMBL" id="OGH92512.1"/>
    </source>
</evidence>
<feature type="transmembrane region" description="Helical" evidence="2">
    <location>
        <begin position="227"/>
        <end position="245"/>
    </location>
</feature>
<dbReference type="PANTHER" id="PTHR44366">
    <property type="entry name" value="UDP-N-ACETYLGLUCOSAMINE--PEPTIDE N-ACETYLGLUCOSAMINYLTRANSFERASE 110 KDA SUBUNIT"/>
    <property type="match status" value="1"/>
</dbReference>
<dbReference type="Proteomes" id="UP000176634">
    <property type="component" value="Unassembled WGS sequence"/>
</dbReference>
<dbReference type="SUPFAM" id="SSF48452">
    <property type="entry name" value="TPR-like"/>
    <property type="match status" value="1"/>
</dbReference>
<keyword evidence="2" id="KW-1133">Transmembrane helix</keyword>
<dbReference type="Pfam" id="PF13432">
    <property type="entry name" value="TPR_16"/>
    <property type="match status" value="1"/>
</dbReference>
<evidence type="ECO:0000256" key="1">
    <source>
        <dbReference type="PROSITE-ProRule" id="PRU00339"/>
    </source>
</evidence>
<keyword evidence="1" id="KW-0802">TPR repeat</keyword>
<dbReference type="Gene3D" id="1.25.40.10">
    <property type="entry name" value="Tetratricopeptide repeat domain"/>
    <property type="match status" value="3"/>
</dbReference>
<feature type="transmembrane region" description="Helical" evidence="2">
    <location>
        <begin position="204"/>
        <end position="221"/>
    </location>
</feature>
<comment type="caution">
    <text evidence="3">The sequence shown here is derived from an EMBL/GenBank/DDBJ whole genome shotgun (WGS) entry which is preliminary data.</text>
</comment>
<name>A0A1F6P8N5_9BACT</name>
<keyword evidence="2" id="KW-0812">Transmembrane</keyword>
<evidence type="ECO:0000256" key="2">
    <source>
        <dbReference type="SAM" id="Phobius"/>
    </source>
</evidence>
<gene>
    <name evidence="3" type="ORF">A2563_02425</name>
</gene>
<dbReference type="GO" id="GO:0006493">
    <property type="term" value="P:protein O-linked glycosylation"/>
    <property type="evidence" value="ECO:0007669"/>
    <property type="project" value="InterPro"/>
</dbReference>
<dbReference type="EMBL" id="MFRA01000005">
    <property type="protein sequence ID" value="OGH92512.1"/>
    <property type="molecule type" value="Genomic_DNA"/>
</dbReference>
<dbReference type="PANTHER" id="PTHR44366:SF1">
    <property type="entry name" value="UDP-N-ACETYLGLUCOSAMINE--PEPTIDE N-ACETYLGLUCOSAMINYLTRANSFERASE 110 KDA SUBUNIT"/>
    <property type="match status" value="1"/>
</dbReference>
<dbReference type="SMART" id="SM00028">
    <property type="entry name" value="TPR"/>
    <property type="match status" value="5"/>
</dbReference>
<feature type="transmembrane region" description="Helical" evidence="2">
    <location>
        <begin position="252"/>
        <end position="271"/>
    </location>
</feature>
<feature type="transmembrane region" description="Helical" evidence="2">
    <location>
        <begin position="353"/>
        <end position="375"/>
    </location>
</feature>
<reference evidence="3 4" key="1">
    <citation type="journal article" date="2016" name="Nat. Commun.">
        <title>Thousands of microbial genomes shed light on interconnected biogeochemical processes in an aquifer system.</title>
        <authorList>
            <person name="Anantharaman K."/>
            <person name="Brown C.T."/>
            <person name="Hug L.A."/>
            <person name="Sharon I."/>
            <person name="Castelle C.J."/>
            <person name="Probst A.J."/>
            <person name="Thomas B.C."/>
            <person name="Singh A."/>
            <person name="Wilkins M.J."/>
            <person name="Karaoz U."/>
            <person name="Brodie E.L."/>
            <person name="Williams K.H."/>
            <person name="Hubbard S.S."/>
            <person name="Banfield J.F."/>
        </authorList>
    </citation>
    <scope>NUCLEOTIDE SEQUENCE [LARGE SCALE GENOMIC DNA]</scope>
</reference>
<dbReference type="InterPro" id="IPR037919">
    <property type="entry name" value="OGT"/>
</dbReference>
<proteinExistence type="predicted"/>
<feature type="transmembrane region" description="Helical" evidence="2">
    <location>
        <begin position="107"/>
        <end position="128"/>
    </location>
</feature>
<feature type="transmembrane region" description="Helical" evidence="2">
    <location>
        <begin position="76"/>
        <end position="95"/>
    </location>
</feature>
<dbReference type="AlphaFoldDB" id="A0A1F6P8N5"/>
<evidence type="ECO:0000313" key="4">
    <source>
        <dbReference type="Proteomes" id="UP000176634"/>
    </source>
</evidence>
<dbReference type="STRING" id="1798705.A2563_02425"/>
<dbReference type="InterPro" id="IPR011990">
    <property type="entry name" value="TPR-like_helical_dom_sf"/>
</dbReference>
<feature type="repeat" description="TPR" evidence="1">
    <location>
        <begin position="712"/>
        <end position="745"/>
    </location>
</feature>
<feature type="transmembrane region" description="Helical" evidence="2">
    <location>
        <begin position="395"/>
        <end position="414"/>
    </location>
</feature>
<feature type="transmembrane region" description="Helical" evidence="2">
    <location>
        <begin position="12"/>
        <end position="31"/>
    </location>
</feature>
<dbReference type="PROSITE" id="PS50005">
    <property type="entry name" value="TPR"/>
    <property type="match status" value="1"/>
</dbReference>
<organism evidence="3 4">
    <name type="scientific">Candidatus Magasanikbacteria bacterium RIFOXYD1_FULL_40_23</name>
    <dbReference type="NCBI Taxonomy" id="1798705"/>
    <lineage>
        <taxon>Bacteria</taxon>
        <taxon>Candidatus Magasanikiibacteriota</taxon>
    </lineage>
</organism>
<feature type="transmembrane region" description="Helical" evidence="2">
    <location>
        <begin position="43"/>
        <end position="64"/>
    </location>
</feature>
<accession>A0A1F6P8N5</accession>
<dbReference type="GO" id="GO:0097363">
    <property type="term" value="F:protein O-acetylglucosaminyltransferase activity"/>
    <property type="evidence" value="ECO:0007669"/>
    <property type="project" value="TreeGrafter"/>
</dbReference>
<feature type="transmembrane region" description="Helical" evidence="2">
    <location>
        <begin position="460"/>
        <end position="485"/>
    </location>
</feature>
<dbReference type="PROSITE" id="PS50293">
    <property type="entry name" value="TPR_REGION"/>
    <property type="match status" value="1"/>
</dbReference>